<dbReference type="InterPro" id="IPR015943">
    <property type="entry name" value="WD40/YVTN_repeat-like_dom_sf"/>
</dbReference>
<evidence type="ECO:0008006" key="4">
    <source>
        <dbReference type="Google" id="ProtNLM"/>
    </source>
</evidence>
<comment type="caution">
    <text evidence="2">The sequence shown here is derived from an EMBL/GenBank/DDBJ whole genome shotgun (WGS) entry which is preliminary data.</text>
</comment>
<dbReference type="PROSITE" id="PS51257">
    <property type="entry name" value="PROKAR_LIPOPROTEIN"/>
    <property type="match status" value="1"/>
</dbReference>
<proteinExistence type="predicted"/>
<reference evidence="2 3" key="1">
    <citation type="submission" date="2019-08" db="EMBL/GenBank/DDBJ databases">
        <title>Genomes of Antarctic Bizionia species.</title>
        <authorList>
            <person name="Bowman J.P."/>
        </authorList>
    </citation>
    <scope>NUCLEOTIDE SEQUENCE [LARGE SCALE GENOMIC DNA]</scope>
    <source>
        <strain evidence="2 3">ADA-4</strain>
    </source>
</reference>
<dbReference type="InterPro" id="IPR051200">
    <property type="entry name" value="Host-pathogen_enzymatic-act"/>
</dbReference>
<dbReference type="AlphaFoldDB" id="A0A5D0RFX5"/>
<keyword evidence="1" id="KW-0732">Signal</keyword>
<feature type="signal peptide" evidence="1">
    <location>
        <begin position="1"/>
        <end position="24"/>
    </location>
</feature>
<dbReference type="Proteomes" id="UP000323720">
    <property type="component" value="Unassembled WGS sequence"/>
</dbReference>
<gene>
    <name evidence="2" type="ORF">ES674_08185</name>
</gene>
<dbReference type="InterPro" id="IPR013211">
    <property type="entry name" value="LVIVD"/>
</dbReference>
<organism evidence="2 3">
    <name type="scientific">Bizionia myxarmorum</name>
    <dbReference type="NCBI Taxonomy" id="291186"/>
    <lineage>
        <taxon>Bacteria</taxon>
        <taxon>Pseudomonadati</taxon>
        <taxon>Bacteroidota</taxon>
        <taxon>Flavobacteriia</taxon>
        <taxon>Flavobacteriales</taxon>
        <taxon>Flavobacteriaceae</taxon>
        <taxon>Bizionia</taxon>
    </lineage>
</organism>
<dbReference type="PANTHER" id="PTHR47197">
    <property type="entry name" value="PROTEIN NIRF"/>
    <property type="match status" value="1"/>
</dbReference>
<evidence type="ECO:0000256" key="1">
    <source>
        <dbReference type="SAM" id="SignalP"/>
    </source>
</evidence>
<keyword evidence="3" id="KW-1185">Reference proteome</keyword>
<feature type="chain" id="PRO_5022889969" description="YncE family protein" evidence="1">
    <location>
        <begin position="25"/>
        <end position="351"/>
    </location>
</feature>
<dbReference type="SUPFAM" id="SSF63825">
    <property type="entry name" value="YWTD domain"/>
    <property type="match status" value="1"/>
</dbReference>
<accession>A0A5D0RFX5</accession>
<sequence length="351" mass="37794">MIMKTSKKIQTSIFLTLMFSLLFGCSDNSSSDPSGSTTTPQYAYITDGNDLKIIDVAVPTAPTFVSTIAINTSYFVSVSPGVAYVAQYDATAPYLSLVDISNAASPSISIAIPKDNSLAFSLLSDMYTVNNVGYLTDVYRGLHVVDLANFNFSSQVNLGGDAMSLTKVQNELFVIDQAMGLHTYNVTTPETPVATGIFNNTEIDVSSYGDAPYGQYHSWVENDGTSIFVANTIDKKIKQFDAATLTLMNEVSIEGYPTAFAIYNGNAYVTMKASANAPLQTSYDGIRMYDLATLSLVDMKPLNLASGIALHNDYAYVTDADGLHIYNINGNNFVLESTLTAGFGNFIALGQ</sequence>
<evidence type="ECO:0000313" key="3">
    <source>
        <dbReference type="Proteomes" id="UP000323720"/>
    </source>
</evidence>
<name>A0A5D0RFX5_9FLAO</name>
<dbReference type="EMBL" id="VSKK01000001">
    <property type="protein sequence ID" value="TYB79715.1"/>
    <property type="molecule type" value="Genomic_DNA"/>
</dbReference>
<dbReference type="PANTHER" id="PTHR47197:SF3">
    <property type="entry name" value="DIHYDRO-HEME D1 DEHYDROGENASE"/>
    <property type="match status" value="1"/>
</dbReference>
<dbReference type="OrthoDB" id="1422788at2"/>
<dbReference type="Gene3D" id="2.130.10.10">
    <property type="entry name" value="YVTN repeat-like/Quinoprotein amine dehydrogenase"/>
    <property type="match status" value="1"/>
</dbReference>
<dbReference type="Pfam" id="PF08309">
    <property type="entry name" value="LVIVD"/>
    <property type="match status" value="3"/>
</dbReference>
<evidence type="ECO:0000313" key="2">
    <source>
        <dbReference type="EMBL" id="TYB79715.1"/>
    </source>
</evidence>
<protein>
    <recommendedName>
        <fullName evidence="4">YncE family protein</fullName>
    </recommendedName>
</protein>